<dbReference type="SUPFAM" id="SSF54849">
    <property type="entry name" value="GroEL-intermediate domain like"/>
    <property type="match status" value="1"/>
</dbReference>
<evidence type="ECO:0000256" key="2">
    <source>
        <dbReference type="ARBA" id="ARBA00022741"/>
    </source>
</evidence>
<name>A0A7J7H4K5_CAMSI</name>
<evidence type="ECO:0000313" key="6">
    <source>
        <dbReference type="Proteomes" id="UP000593564"/>
    </source>
</evidence>
<organism evidence="5 6">
    <name type="scientific">Camellia sinensis</name>
    <name type="common">Tea plant</name>
    <name type="synonym">Thea sinensis</name>
    <dbReference type="NCBI Taxonomy" id="4442"/>
    <lineage>
        <taxon>Eukaryota</taxon>
        <taxon>Viridiplantae</taxon>
        <taxon>Streptophyta</taxon>
        <taxon>Embryophyta</taxon>
        <taxon>Tracheophyta</taxon>
        <taxon>Spermatophyta</taxon>
        <taxon>Magnoliopsida</taxon>
        <taxon>eudicotyledons</taxon>
        <taxon>Gunneridae</taxon>
        <taxon>Pentapetalae</taxon>
        <taxon>asterids</taxon>
        <taxon>Ericales</taxon>
        <taxon>Theaceae</taxon>
        <taxon>Camellia</taxon>
    </lineage>
</organism>
<comment type="similarity">
    <text evidence="1">Belongs to the TCP-1 chaperonin family.</text>
</comment>
<dbReference type="PANTHER" id="PTHR11353">
    <property type="entry name" value="CHAPERONIN"/>
    <property type="match status" value="1"/>
</dbReference>
<keyword evidence="6" id="KW-1185">Reference proteome</keyword>
<dbReference type="InterPro" id="IPR017998">
    <property type="entry name" value="Chaperone_TCP-1"/>
</dbReference>
<keyword evidence="4" id="KW-0143">Chaperone</keyword>
<comment type="caution">
    <text evidence="5">The sequence shown here is derived from an EMBL/GenBank/DDBJ whole genome shotgun (WGS) entry which is preliminary data.</text>
</comment>
<proteinExistence type="inferred from homology"/>
<dbReference type="Proteomes" id="UP000593564">
    <property type="component" value="Unassembled WGS sequence"/>
</dbReference>
<dbReference type="InterPro" id="IPR027409">
    <property type="entry name" value="GroEL-like_apical_dom_sf"/>
</dbReference>
<dbReference type="SUPFAM" id="SSF52029">
    <property type="entry name" value="GroEL apical domain-like"/>
    <property type="match status" value="1"/>
</dbReference>
<evidence type="ECO:0000313" key="5">
    <source>
        <dbReference type="EMBL" id="KAF5947902.1"/>
    </source>
</evidence>
<evidence type="ECO:0000256" key="4">
    <source>
        <dbReference type="ARBA" id="ARBA00023186"/>
    </source>
</evidence>
<dbReference type="EMBL" id="JACBKZ010000006">
    <property type="protein sequence ID" value="KAF5947902.1"/>
    <property type="molecule type" value="Genomic_DNA"/>
</dbReference>
<protein>
    <recommendedName>
        <fullName evidence="7">T-complex protein 1 subunit theta</fullName>
    </recommendedName>
</protein>
<sequence>MQNVNGRSSAASFARAVYKDMKLLGACISHSSVLLVARAEVFSRRSSTSRCHSHVFQASAEGPLFIFIISNDVALNMLNLNEDVVGDSKARVSKQMEIWSAMEMAQLEAEKKHDEVVDEMLAMLNAKAEASRLKEVEHEGRMWMRNNDIFKDFTSYKVRVPVTGAIILDDSYEWLLSLFDTKFSWQSSSCHFGILQLENYAKTEEAKVEELIKAVADSGAKVIVSGAAVGEMALHFCEHYKLMVSKISSKFELRRFCRTTGAVALWKEIGGVRVTIVRNEEGGNSVCTVVLRGSTDSILDDLERAVDDGVNTYKAMCRDSRMVPGAAATEIELARRLKEFSFMLCLVRGFGFFALKYAADAACTVLRVDQIIMAKPAGGPRREQPAAGMDED</sequence>
<dbReference type="GO" id="GO:0005524">
    <property type="term" value="F:ATP binding"/>
    <property type="evidence" value="ECO:0007669"/>
    <property type="project" value="UniProtKB-KW"/>
</dbReference>
<dbReference type="InterPro" id="IPR027410">
    <property type="entry name" value="TCP-1-like_intermed_sf"/>
</dbReference>
<dbReference type="Gene3D" id="3.50.7.10">
    <property type="entry name" value="GroEL"/>
    <property type="match status" value="2"/>
</dbReference>
<dbReference type="AlphaFoldDB" id="A0A7J7H4K5"/>
<gene>
    <name evidence="5" type="ORF">HYC85_013859</name>
</gene>
<dbReference type="Gene3D" id="3.30.260.10">
    <property type="entry name" value="TCP-1-like chaperonin intermediate domain"/>
    <property type="match status" value="1"/>
</dbReference>
<evidence type="ECO:0000256" key="3">
    <source>
        <dbReference type="ARBA" id="ARBA00022840"/>
    </source>
</evidence>
<reference evidence="6" key="1">
    <citation type="journal article" date="2020" name="Nat. Commun.">
        <title>Genome assembly of wild tea tree DASZ reveals pedigree and selection history of tea varieties.</title>
        <authorList>
            <person name="Zhang W."/>
            <person name="Zhang Y."/>
            <person name="Qiu H."/>
            <person name="Guo Y."/>
            <person name="Wan H."/>
            <person name="Zhang X."/>
            <person name="Scossa F."/>
            <person name="Alseekh S."/>
            <person name="Zhang Q."/>
            <person name="Wang P."/>
            <person name="Xu L."/>
            <person name="Schmidt M.H."/>
            <person name="Jia X."/>
            <person name="Li D."/>
            <person name="Zhu A."/>
            <person name="Guo F."/>
            <person name="Chen W."/>
            <person name="Ni D."/>
            <person name="Usadel B."/>
            <person name="Fernie A.R."/>
            <person name="Wen W."/>
        </authorList>
    </citation>
    <scope>NUCLEOTIDE SEQUENCE [LARGE SCALE GENOMIC DNA]</scope>
    <source>
        <strain evidence="6">cv. G240</strain>
    </source>
</reference>
<keyword evidence="3" id="KW-0067">ATP-binding</keyword>
<reference evidence="5 6" key="2">
    <citation type="submission" date="2020-07" db="EMBL/GenBank/DDBJ databases">
        <title>Genome assembly of wild tea tree DASZ reveals pedigree and selection history of tea varieties.</title>
        <authorList>
            <person name="Zhang W."/>
        </authorList>
    </citation>
    <scope>NUCLEOTIDE SEQUENCE [LARGE SCALE GENOMIC DNA]</scope>
    <source>
        <strain evidence="6">cv. G240</strain>
        <tissue evidence="5">Leaf</tissue>
    </source>
</reference>
<dbReference type="InterPro" id="IPR027413">
    <property type="entry name" value="GROEL-like_equatorial_sf"/>
</dbReference>
<evidence type="ECO:0008006" key="7">
    <source>
        <dbReference type="Google" id="ProtNLM"/>
    </source>
</evidence>
<dbReference type="GO" id="GO:0140662">
    <property type="term" value="F:ATP-dependent protein folding chaperone"/>
    <property type="evidence" value="ECO:0007669"/>
    <property type="project" value="InterPro"/>
</dbReference>
<evidence type="ECO:0000256" key="1">
    <source>
        <dbReference type="ARBA" id="ARBA00008020"/>
    </source>
</evidence>
<dbReference type="InterPro" id="IPR002423">
    <property type="entry name" value="Cpn60/GroEL/TCP-1"/>
</dbReference>
<dbReference type="Gene3D" id="1.10.560.10">
    <property type="entry name" value="GroEL-like equatorial domain"/>
    <property type="match status" value="1"/>
</dbReference>
<keyword evidence="2" id="KW-0547">Nucleotide-binding</keyword>
<dbReference type="SUPFAM" id="SSF48592">
    <property type="entry name" value="GroEL equatorial domain-like"/>
    <property type="match status" value="1"/>
</dbReference>
<accession>A0A7J7H4K5</accession>
<dbReference type="Pfam" id="PF00118">
    <property type="entry name" value="Cpn60_TCP1"/>
    <property type="match status" value="1"/>
</dbReference>